<comment type="caution">
    <text evidence="3">The sequence shown here is derived from an EMBL/GenBank/DDBJ whole genome shotgun (WGS) entry which is preliminary data.</text>
</comment>
<dbReference type="PANTHER" id="PTHR35041:SF3">
    <property type="entry name" value="FORMYLMETHIONINE DEFORMYLASE-LIKE PROTEIN"/>
    <property type="match status" value="1"/>
</dbReference>
<feature type="transmembrane region" description="Helical" evidence="2">
    <location>
        <begin position="185"/>
        <end position="201"/>
    </location>
</feature>
<reference evidence="3" key="1">
    <citation type="journal article" date="2021" name="Nat. Commun.">
        <title>Genetic determinants of endophytism in the Arabidopsis root mycobiome.</title>
        <authorList>
            <person name="Mesny F."/>
            <person name="Miyauchi S."/>
            <person name="Thiergart T."/>
            <person name="Pickel B."/>
            <person name="Atanasova L."/>
            <person name="Karlsson M."/>
            <person name="Huettel B."/>
            <person name="Barry K.W."/>
            <person name="Haridas S."/>
            <person name="Chen C."/>
            <person name="Bauer D."/>
            <person name="Andreopoulos W."/>
            <person name="Pangilinan J."/>
            <person name="LaButti K."/>
            <person name="Riley R."/>
            <person name="Lipzen A."/>
            <person name="Clum A."/>
            <person name="Drula E."/>
            <person name="Henrissat B."/>
            <person name="Kohler A."/>
            <person name="Grigoriev I.V."/>
            <person name="Martin F.M."/>
            <person name="Hacquard S."/>
        </authorList>
    </citation>
    <scope>NUCLEOTIDE SEQUENCE</scope>
    <source>
        <strain evidence="3">FSSC 5 MPI-SDFR-AT-0091</strain>
    </source>
</reference>
<keyword evidence="4" id="KW-1185">Reference proteome</keyword>
<dbReference type="AlphaFoldDB" id="A0A9P9GRC8"/>
<evidence type="ECO:0000313" key="4">
    <source>
        <dbReference type="Proteomes" id="UP000736672"/>
    </source>
</evidence>
<sequence>MSQAYNLCSPRKVGSESSYKFKSIRSLTKTTGAVSDYQLQQRFEMGPGISQSPTGSPTGRESQAFSPQSPQSTEEDSHIHSPWLDPLSPNLRDSFVILGKHDSQMGLLGTNRADHTGPGLDVFRSSSNKVRQPDPWPKKVVKSKWSMVICLMLGVGGALGHHFLYDHLHGREAKDQQWWLRLGQFISFVAKANFVVAVLMARQQVAWRAVGQKGFSVEAVDSLFGAVHDVMELFNKEAWNKSWLVMFLAMYMWASTFIVIFSSATLDVVPDTKRENTTCPSIRTLNFSNDVKKSWRDEKKAENETLIGISLSSYNETMDGKKSENKNDQNFFDYWDKPSKALGAIASTVFPRGQPLQRDNVALEVCGDGWDCSTTIHFMGPGYKCKQLAKNAGSTMEKFGEAKPPVDLDMLVPAGNYTYYATTNEGDYSRPQINPGEGGVPTQPLPFPPNLGAFRTEPIIWLGHATVDDVTTPHALNNSDKGWKDDYTPVIFACEHWETNYTVNLNYTSGLQTYNVTKRDYKHKIIDTTYIGNSSSDGTLDGTIAAPKENYVLPHPDFRKYRQVAAYHALGKKLRDLLHGSIKLPDFITDSEITTSKLIDRHEHLTVPNFQDAMRHLYEDLLISLLSDPQLLVVSWAADPSKLSGTGVGGPDTYYSCVRQREANYFFYQRKVLVAVYVASFAVASVGVTYGIVAMYKDGVREQREMTFSSIAGATRRVSLDQNEDRETQIRCWPVEERSGDRLYEFRAEGRAGQENGSRSAFGEKASLAVREVAEPWSV</sequence>
<feature type="region of interest" description="Disordered" evidence="1">
    <location>
        <begin position="45"/>
        <end position="85"/>
    </location>
</feature>
<evidence type="ECO:0000313" key="3">
    <source>
        <dbReference type="EMBL" id="KAH7243916.1"/>
    </source>
</evidence>
<organism evidence="3 4">
    <name type="scientific">Fusarium solani</name>
    <name type="common">Filamentous fungus</name>
    <dbReference type="NCBI Taxonomy" id="169388"/>
    <lineage>
        <taxon>Eukaryota</taxon>
        <taxon>Fungi</taxon>
        <taxon>Dikarya</taxon>
        <taxon>Ascomycota</taxon>
        <taxon>Pezizomycotina</taxon>
        <taxon>Sordariomycetes</taxon>
        <taxon>Hypocreomycetidae</taxon>
        <taxon>Hypocreales</taxon>
        <taxon>Nectriaceae</taxon>
        <taxon>Fusarium</taxon>
        <taxon>Fusarium solani species complex</taxon>
    </lineage>
</organism>
<dbReference type="OrthoDB" id="5322539at2759"/>
<keyword evidence="2" id="KW-0812">Transmembrane</keyword>
<dbReference type="Proteomes" id="UP000736672">
    <property type="component" value="Unassembled WGS sequence"/>
</dbReference>
<protein>
    <submittedName>
        <fullName evidence="3">Uncharacterized protein</fullName>
    </submittedName>
</protein>
<feature type="transmembrane region" description="Helical" evidence="2">
    <location>
        <begin position="674"/>
        <end position="696"/>
    </location>
</feature>
<feature type="transmembrane region" description="Helical" evidence="2">
    <location>
        <begin position="145"/>
        <end position="165"/>
    </location>
</feature>
<gene>
    <name evidence="3" type="ORF">B0J15DRAFT_515546</name>
</gene>
<feature type="transmembrane region" description="Helical" evidence="2">
    <location>
        <begin position="243"/>
        <end position="264"/>
    </location>
</feature>
<evidence type="ECO:0000256" key="2">
    <source>
        <dbReference type="SAM" id="Phobius"/>
    </source>
</evidence>
<proteinExistence type="predicted"/>
<accession>A0A9P9GRC8</accession>
<evidence type="ECO:0000256" key="1">
    <source>
        <dbReference type="SAM" id="MobiDB-lite"/>
    </source>
</evidence>
<keyword evidence="2" id="KW-0472">Membrane</keyword>
<name>A0A9P9GRC8_FUSSL</name>
<dbReference type="EMBL" id="JAGTJS010000018">
    <property type="protein sequence ID" value="KAH7243916.1"/>
    <property type="molecule type" value="Genomic_DNA"/>
</dbReference>
<dbReference type="PANTHER" id="PTHR35041">
    <property type="entry name" value="MEDIATOR OF RNA POLYMERASE II TRANSCRIPTION SUBUNIT 1"/>
    <property type="match status" value="1"/>
</dbReference>
<keyword evidence="2" id="KW-1133">Transmembrane helix</keyword>
<feature type="compositionally biased region" description="Polar residues" evidence="1">
    <location>
        <begin position="49"/>
        <end position="72"/>
    </location>
</feature>